<dbReference type="InterPro" id="IPR042099">
    <property type="entry name" value="ANL_N_sf"/>
</dbReference>
<dbReference type="PANTHER" id="PTHR42814">
    <property type="entry name" value="AMP-BINDING DOMAIN-CONTAINING PROTEIN"/>
    <property type="match status" value="1"/>
</dbReference>
<protein>
    <submittedName>
        <fullName evidence="3">Uncharacterized protein</fullName>
    </submittedName>
</protein>
<feature type="domain" description="AMP-dependent synthetase/ligase" evidence="1">
    <location>
        <begin position="102"/>
        <end position="487"/>
    </location>
</feature>
<reference evidence="3" key="1">
    <citation type="submission" date="2022-11" db="UniProtKB">
        <authorList>
            <consortium name="EnsemblMetazoa"/>
        </authorList>
    </citation>
    <scope>IDENTIFICATION</scope>
</reference>
<dbReference type="OMA" id="RNEYLEM"/>
<sequence>MVHMFMDVDLAIAELMISFYIPHSHTLQHKCFITMSFSGSTSPDVTHAMVLLIRVALDLTSCTNRYLEPASSHNSTKIRKMSYIHIPHDRPLEHRTAFQILKTHAKQHPSKEALVFRNEKLNRVSITFQEYDTRSSYLAAGLLEIGVGRGDRVLVLLPPCVEFVLFHMALNRIGAVTIAPEEDSYLMVCGIPNLACVIARVDPTIVNNDKVISEIKKALHQNMLKTAVIVGSDADADLLDHPKVYTHQTLYAMAKSNPQSTENVRNAEATVQMDDPCLVLFSSGTTSLPKPIEFTYHAYVNGIHASINSLELTRDSIFFNALPFNWVPGIMSCVLSCLCGLTFVTFPPKCAISSQHVMSIMRIIQEEAVTDAHFVLPTLQDIACHKEEIIAKNMEKVQYVSTGGQPTPLSLIKTMFSIWPNLNFLNLYGSTEVPIISVQKFTKGSLDSLDYGIMRVIPGLEIKIVNEEGELMPTGGKGEICLRSAWVSFCNWDYMNPDLEGRVDTIKKPNGWHSSKDVGVVVNQNCIRLLGRLDFMIKVATDSIPPALVESTLQQHPDVKKVCVVGVPDERLYQKICACIILKQDHHDNRNDLSEQFDEWGKDKFLKFSIGFMIKPHYYVFLDSFPLTRTGKVNRRGVRDIAIKELRLMQ</sequence>
<dbReference type="CDD" id="cd04433">
    <property type="entry name" value="AFD_class_I"/>
    <property type="match status" value="1"/>
</dbReference>
<name>A0A913X7G0_EXADI</name>
<dbReference type="PANTHER" id="PTHR42814:SF3">
    <property type="entry name" value="BETA-N-ACETYLHEXOSAMINIDASE"/>
    <property type="match status" value="1"/>
</dbReference>
<dbReference type="OrthoDB" id="10253869at2759"/>
<dbReference type="InterPro" id="IPR025110">
    <property type="entry name" value="AMP-bd_C"/>
</dbReference>
<feature type="domain" description="AMP-binding enzyme C-terminal" evidence="2">
    <location>
        <begin position="549"/>
        <end position="632"/>
    </location>
</feature>
<evidence type="ECO:0000259" key="1">
    <source>
        <dbReference type="Pfam" id="PF00501"/>
    </source>
</evidence>
<dbReference type="SUPFAM" id="SSF56801">
    <property type="entry name" value="Acetyl-CoA synthetase-like"/>
    <property type="match status" value="1"/>
</dbReference>
<dbReference type="InterPro" id="IPR045851">
    <property type="entry name" value="AMP-bd_C_sf"/>
</dbReference>
<dbReference type="InterPro" id="IPR000873">
    <property type="entry name" value="AMP-dep_synth/lig_dom"/>
</dbReference>
<keyword evidence="4" id="KW-1185">Reference proteome</keyword>
<evidence type="ECO:0000313" key="3">
    <source>
        <dbReference type="EnsemblMetazoa" id="XP_020900026.2"/>
    </source>
</evidence>
<dbReference type="Pfam" id="PF13193">
    <property type="entry name" value="AMP-binding_C"/>
    <property type="match status" value="1"/>
</dbReference>
<dbReference type="Gene3D" id="3.40.50.12780">
    <property type="entry name" value="N-terminal domain of ligase-like"/>
    <property type="match status" value="1"/>
</dbReference>
<accession>A0A913X7G0</accession>
<dbReference type="InterPro" id="IPR020845">
    <property type="entry name" value="AMP-binding_CS"/>
</dbReference>
<dbReference type="AlphaFoldDB" id="A0A913X7G0"/>
<dbReference type="Pfam" id="PF00501">
    <property type="entry name" value="AMP-binding"/>
    <property type="match status" value="1"/>
</dbReference>
<organism evidence="3 4">
    <name type="scientific">Exaiptasia diaphana</name>
    <name type="common">Tropical sea anemone</name>
    <name type="synonym">Aiptasia pulchella</name>
    <dbReference type="NCBI Taxonomy" id="2652724"/>
    <lineage>
        <taxon>Eukaryota</taxon>
        <taxon>Metazoa</taxon>
        <taxon>Cnidaria</taxon>
        <taxon>Anthozoa</taxon>
        <taxon>Hexacorallia</taxon>
        <taxon>Actiniaria</taxon>
        <taxon>Aiptasiidae</taxon>
        <taxon>Exaiptasia</taxon>
    </lineage>
</organism>
<dbReference type="EnsemblMetazoa" id="XM_021044367.2">
    <property type="protein sequence ID" value="XP_020900026.2"/>
    <property type="gene ID" value="LOC110238676"/>
</dbReference>
<dbReference type="Gene3D" id="3.30.300.30">
    <property type="match status" value="1"/>
</dbReference>
<evidence type="ECO:0000259" key="2">
    <source>
        <dbReference type="Pfam" id="PF13193"/>
    </source>
</evidence>
<evidence type="ECO:0000313" key="4">
    <source>
        <dbReference type="Proteomes" id="UP000887567"/>
    </source>
</evidence>
<dbReference type="Proteomes" id="UP000887567">
    <property type="component" value="Unplaced"/>
</dbReference>
<dbReference type="PROSITE" id="PS00455">
    <property type="entry name" value="AMP_BINDING"/>
    <property type="match status" value="1"/>
</dbReference>
<dbReference type="KEGG" id="epa:110238676"/>
<dbReference type="RefSeq" id="XP_020900026.2">
    <property type="nucleotide sequence ID" value="XM_021044367.2"/>
</dbReference>
<proteinExistence type="predicted"/>
<dbReference type="GeneID" id="110238676"/>